<dbReference type="Gene3D" id="3.40.190.10">
    <property type="entry name" value="Periplasmic binding protein-like II"/>
    <property type="match status" value="2"/>
</dbReference>
<dbReference type="RefSeq" id="WP_284198196.1">
    <property type="nucleotide sequence ID" value="NZ_BSOG01000007.1"/>
</dbReference>
<evidence type="ECO:0000256" key="1">
    <source>
        <dbReference type="SAM" id="SignalP"/>
    </source>
</evidence>
<feature type="chain" id="PRO_5047008389" description="Transporter substrate-binding domain-containing protein" evidence="1">
    <location>
        <begin position="26"/>
        <end position="262"/>
    </location>
</feature>
<evidence type="ECO:0000313" key="3">
    <source>
        <dbReference type="Proteomes" id="UP001156706"/>
    </source>
</evidence>
<dbReference type="Proteomes" id="UP001156706">
    <property type="component" value="Unassembled WGS sequence"/>
</dbReference>
<organism evidence="2 3">
    <name type="scientific">Chitinimonas prasina</name>
    <dbReference type="NCBI Taxonomy" id="1434937"/>
    <lineage>
        <taxon>Bacteria</taxon>
        <taxon>Pseudomonadati</taxon>
        <taxon>Pseudomonadota</taxon>
        <taxon>Betaproteobacteria</taxon>
        <taxon>Neisseriales</taxon>
        <taxon>Chitinibacteraceae</taxon>
        <taxon>Chitinimonas</taxon>
    </lineage>
</organism>
<gene>
    <name evidence="2" type="ORF">GCM10007907_39130</name>
</gene>
<accession>A0ABQ5YMC2</accession>
<sequence>MYQRPHRLLTGLLLAALLPVGMAQAADKPASINICTENEESYPWLLKDRPGLNMIMMRQVEKQLGTKIEIKTLPWKRCMEEVKAGTMDGLFKISFKADRMDIGHYPMTGDKPDSSKRMLDDSYSLYRLKGGKLEWDGKAIKNADGAAIGAQAGFSIVDQLKGLGVRVDDGTRSADDNLQKLVNGRVAGVALQTLEGDISIASKPELAAKLEKVSPPLVVKPYFLMLSKPFVAKYPAFATQVWDTVAAVRESAEYKKQVQQFK</sequence>
<comment type="caution">
    <text evidence="2">The sequence shown here is derived from an EMBL/GenBank/DDBJ whole genome shotgun (WGS) entry which is preliminary data.</text>
</comment>
<feature type="signal peptide" evidence="1">
    <location>
        <begin position="1"/>
        <end position="25"/>
    </location>
</feature>
<proteinExistence type="predicted"/>
<reference evidence="3" key="1">
    <citation type="journal article" date="2019" name="Int. J. Syst. Evol. Microbiol.">
        <title>The Global Catalogue of Microorganisms (GCM) 10K type strain sequencing project: providing services to taxonomists for standard genome sequencing and annotation.</title>
        <authorList>
            <consortium name="The Broad Institute Genomics Platform"/>
            <consortium name="The Broad Institute Genome Sequencing Center for Infectious Disease"/>
            <person name="Wu L."/>
            <person name="Ma J."/>
        </authorList>
    </citation>
    <scope>NUCLEOTIDE SEQUENCE [LARGE SCALE GENOMIC DNA]</scope>
    <source>
        <strain evidence="3">NBRC 110044</strain>
    </source>
</reference>
<keyword evidence="3" id="KW-1185">Reference proteome</keyword>
<name>A0ABQ5YMC2_9NEIS</name>
<evidence type="ECO:0008006" key="4">
    <source>
        <dbReference type="Google" id="ProtNLM"/>
    </source>
</evidence>
<dbReference type="SUPFAM" id="SSF53850">
    <property type="entry name" value="Periplasmic binding protein-like II"/>
    <property type="match status" value="1"/>
</dbReference>
<protein>
    <recommendedName>
        <fullName evidence="4">Transporter substrate-binding domain-containing protein</fullName>
    </recommendedName>
</protein>
<dbReference type="EMBL" id="BSOG01000007">
    <property type="protein sequence ID" value="GLR15123.1"/>
    <property type="molecule type" value="Genomic_DNA"/>
</dbReference>
<keyword evidence="1" id="KW-0732">Signal</keyword>
<evidence type="ECO:0000313" key="2">
    <source>
        <dbReference type="EMBL" id="GLR15123.1"/>
    </source>
</evidence>